<dbReference type="Proteomes" id="UP000544110">
    <property type="component" value="Unassembled WGS sequence"/>
</dbReference>
<dbReference type="AlphaFoldDB" id="A0A7Y9RVZ9"/>
<keyword evidence="2" id="KW-0378">Hydrolase</keyword>
<accession>A0A7Y9RVZ9</accession>
<proteinExistence type="predicted"/>
<protein>
    <submittedName>
        <fullName evidence="2">PncC family amidohydrolase</fullName>
    </submittedName>
</protein>
<dbReference type="Pfam" id="PF02464">
    <property type="entry name" value="CinA"/>
    <property type="match status" value="1"/>
</dbReference>
<comment type="caution">
    <text evidence="2">The sequence shown here is derived from an EMBL/GenBank/DDBJ whole genome shotgun (WGS) entry which is preliminary data.</text>
</comment>
<dbReference type="RefSeq" id="WP_179518072.1">
    <property type="nucleotide sequence ID" value="NZ_JACCAC010000001.1"/>
</dbReference>
<dbReference type="SUPFAM" id="SSF142433">
    <property type="entry name" value="CinA-like"/>
    <property type="match status" value="1"/>
</dbReference>
<gene>
    <name evidence="2" type="ORF">BJ989_001971</name>
</gene>
<dbReference type="Gene3D" id="3.90.950.20">
    <property type="entry name" value="CinA-like"/>
    <property type="match status" value="1"/>
</dbReference>
<name>A0A7Y9RVZ9_9ACTN</name>
<reference evidence="2 3" key="1">
    <citation type="submission" date="2020-07" db="EMBL/GenBank/DDBJ databases">
        <title>Sequencing the genomes of 1000 actinobacteria strains.</title>
        <authorList>
            <person name="Klenk H.-P."/>
        </authorList>
    </citation>
    <scope>NUCLEOTIDE SEQUENCE [LARGE SCALE GENOMIC DNA]</scope>
    <source>
        <strain evidence="2 3">DSM 24552</strain>
    </source>
</reference>
<evidence type="ECO:0000313" key="3">
    <source>
        <dbReference type="Proteomes" id="UP000544110"/>
    </source>
</evidence>
<organism evidence="2 3">
    <name type="scientific">Nocardioides perillae</name>
    <dbReference type="NCBI Taxonomy" id="1119534"/>
    <lineage>
        <taxon>Bacteria</taxon>
        <taxon>Bacillati</taxon>
        <taxon>Actinomycetota</taxon>
        <taxon>Actinomycetes</taxon>
        <taxon>Propionibacteriales</taxon>
        <taxon>Nocardioidaceae</taxon>
        <taxon>Nocardioides</taxon>
    </lineage>
</organism>
<dbReference type="InterPro" id="IPR008136">
    <property type="entry name" value="CinA_C"/>
</dbReference>
<dbReference type="EMBL" id="JACCAC010000001">
    <property type="protein sequence ID" value="NYG55667.1"/>
    <property type="molecule type" value="Genomic_DNA"/>
</dbReference>
<evidence type="ECO:0000259" key="1">
    <source>
        <dbReference type="Pfam" id="PF02464"/>
    </source>
</evidence>
<dbReference type="GO" id="GO:0016787">
    <property type="term" value="F:hydrolase activity"/>
    <property type="evidence" value="ECO:0007669"/>
    <property type="project" value="UniProtKB-KW"/>
</dbReference>
<keyword evidence="3" id="KW-1185">Reference proteome</keyword>
<dbReference type="InterPro" id="IPR036653">
    <property type="entry name" value="CinA-like_C"/>
</dbReference>
<dbReference type="NCBIfam" id="TIGR00199">
    <property type="entry name" value="PncC_domain"/>
    <property type="match status" value="1"/>
</dbReference>
<feature type="domain" description="CinA C-terminal" evidence="1">
    <location>
        <begin position="30"/>
        <end position="175"/>
    </location>
</feature>
<evidence type="ECO:0000313" key="2">
    <source>
        <dbReference type="EMBL" id="NYG55667.1"/>
    </source>
</evidence>
<sequence>MPEQSDQPDPDGTDAVEVPSADDLGDLAVGLHTLLQLREQTMATAESLTGGMVAETLTDAPGASQTFVGGVVTYATELKVSLLGVTQECVDEHGVVSAQCAEAMAEGARRLTGATYAVSTTGVAGPGPQEDKPVGTVFVGVAGPEGTSSDELALPGERDTVRRAATGAALSALTARLTEGAREESPVR</sequence>